<dbReference type="InterPro" id="IPR011051">
    <property type="entry name" value="RmlC_Cupin_sf"/>
</dbReference>
<dbReference type="Proteomes" id="UP000625527">
    <property type="component" value="Unassembled WGS sequence"/>
</dbReference>
<dbReference type="InterPro" id="IPR014710">
    <property type="entry name" value="RmlC-like_jellyroll"/>
</dbReference>
<protein>
    <recommendedName>
        <fullName evidence="3">Cupin domain-containing protein</fullName>
    </recommendedName>
</protein>
<evidence type="ECO:0000313" key="1">
    <source>
        <dbReference type="EMBL" id="MBE1875489.1"/>
    </source>
</evidence>
<accession>A0ABR9MVT0</accession>
<keyword evidence="2" id="KW-1185">Reference proteome</keyword>
<evidence type="ECO:0008006" key="3">
    <source>
        <dbReference type="Google" id="ProtNLM"/>
    </source>
</evidence>
<evidence type="ECO:0000313" key="2">
    <source>
        <dbReference type="Proteomes" id="UP000625527"/>
    </source>
</evidence>
<organism evidence="1 2">
    <name type="scientific">Myceligenerans pegani</name>
    <dbReference type="NCBI Taxonomy" id="2776917"/>
    <lineage>
        <taxon>Bacteria</taxon>
        <taxon>Bacillati</taxon>
        <taxon>Actinomycetota</taxon>
        <taxon>Actinomycetes</taxon>
        <taxon>Micrococcales</taxon>
        <taxon>Promicromonosporaceae</taxon>
        <taxon>Myceligenerans</taxon>
    </lineage>
</organism>
<reference evidence="1 2" key="1">
    <citation type="submission" date="2020-10" db="EMBL/GenBank/DDBJ databases">
        <title>Myceligenerans pegani sp. nov., an endophytic actinomycete isolated from Peganum harmala L. in Xinjiang, China.</title>
        <authorList>
            <person name="Xin L."/>
        </authorList>
    </citation>
    <scope>NUCLEOTIDE SEQUENCE [LARGE SCALE GENOMIC DNA]</scope>
    <source>
        <strain evidence="1 2">TRM65318</strain>
    </source>
</reference>
<name>A0ABR9MVT0_9MICO</name>
<dbReference type="SUPFAM" id="SSF51182">
    <property type="entry name" value="RmlC-like cupins"/>
    <property type="match status" value="1"/>
</dbReference>
<sequence>MRLVQLPAIAVSTFASHGVDMDFLPSVQGGTRTRTTIVRFTAGGVLGMHEATLRQVFAVLDGRAVVTSTTPPEGSTSDEPDVRVLKAGQAAIWDVGENHETRAVTDLLVAVLETDGELHFREHTDLPPYGRAQ</sequence>
<dbReference type="EMBL" id="JADAQT010000065">
    <property type="protein sequence ID" value="MBE1875489.1"/>
    <property type="molecule type" value="Genomic_DNA"/>
</dbReference>
<dbReference type="RefSeq" id="WP_192862061.1">
    <property type="nucleotide sequence ID" value="NZ_JADAQT010000065.1"/>
</dbReference>
<proteinExistence type="predicted"/>
<comment type="caution">
    <text evidence="1">The sequence shown here is derived from an EMBL/GenBank/DDBJ whole genome shotgun (WGS) entry which is preliminary data.</text>
</comment>
<gene>
    <name evidence="1" type="ORF">IHE71_07190</name>
</gene>
<dbReference type="Gene3D" id="2.60.120.10">
    <property type="entry name" value="Jelly Rolls"/>
    <property type="match status" value="1"/>
</dbReference>